<dbReference type="FunFam" id="3.40.605.10:FF:000007">
    <property type="entry name" value="NAD/NADP-dependent betaine aldehyde dehydrogenase"/>
    <property type="match status" value="1"/>
</dbReference>
<dbReference type="Pfam" id="PF00171">
    <property type="entry name" value="Aldedh"/>
    <property type="match status" value="1"/>
</dbReference>
<protein>
    <recommendedName>
        <fullName evidence="9">Aldehyde dehydrogenase domain-containing protein</fullName>
    </recommendedName>
</protein>
<dbReference type="CDD" id="cd07090">
    <property type="entry name" value="ALDH_F9_TMBADH"/>
    <property type="match status" value="1"/>
</dbReference>
<evidence type="ECO:0000259" key="4">
    <source>
        <dbReference type="Pfam" id="PF00171"/>
    </source>
</evidence>
<feature type="domain" description="Tox-GHH" evidence="5">
    <location>
        <begin position="890"/>
        <end position="950"/>
    </location>
</feature>
<dbReference type="FunFam" id="3.40.309.10:FF:000012">
    <property type="entry name" value="Betaine aldehyde dehydrogenase"/>
    <property type="match status" value="1"/>
</dbReference>
<feature type="domain" description="Aldehyde dehydrogenase" evidence="4">
    <location>
        <begin position="1350"/>
        <end position="1809"/>
    </location>
</feature>
<keyword evidence="2" id="KW-0677">Repeat</keyword>
<evidence type="ECO:0000256" key="3">
    <source>
        <dbReference type="ARBA" id="ARBA00023002"/>
    </source>
</evidence>
<dbReference type="Gene3D" id="2.180.10.10">
    <property type="entry name" value="RHS repeat-associated core"/>
    <property type="match status" value="1"/>
</dbReference>
<evidence type="ECO:0000313" key="7">
    <source>
        <dbReference type="EMBL" id="CAD6197401.1"/>
    </source>
</evidence>
<dbReference type="InterPro" id="IPR028916">
    <property type="entry name" value="Tox-GHH_dom"/>
</dbReference>
<organism evidence="7 8">
    <name type="scientific">Caenorhabditis auriculariae</name>
    <dbReference type="NCBI Taxonomy" id="2777116"/>
    <lineage>
        <taxon>Eukaryota</taxon>
        <taxon>Metazoa</taxon>
        <taxon>Ecdysozoa</taxon>
        <taxon>Nematoda</taxon>
        <taxon>Chromadorea</taxon>
        <taxon>Rhabditida</taxon>
        <taxon>Rhabditina</taxon>
        <taxon>Rhabditomorpha</taxon>
        <taxon>Rhabditoidea</taxon>
        <taxon>Rhabditidae</taxon>
        <taxon>Peloderinae</taxon>
        <taxon>Caenorhabditis</taxon>
    </lineage>
</organism>
<dbReference type="Pfam" id="PF15636">
    <property type="entry name" value="Tox-GHH"/>
    <property type="match status" value="1"/>
</dbReference>
<dbReference type="Gene3D" id="3.40.309.10">
    <property type="entry name" value="Aldehyde Dehydrogenase, Chain A, domain 2"/>
    <property type="match status" value="1"/>
</dbReference>
<evidence type="ECO:0000259" key="5">
    <source>
        <dbReference type="Pfam" id="PF15636"/>
    </source>
</evidence>
<keyword evidence="3" id="KW-0560">Oxidoreductase</keyword>
<dbReference type="InterPro" id="IPR016161">
    <property type="entry name" value="Ald_DH/histidinol_DH"/>
</dbReference>
<dbReference type="InterPro" id="IPR016162">
    <property type="entry name" value="Ald_DH_N"/>
</dbReference>
<accession>A0A8S1HT92</accession>
<dbReference type="InterPro" id="IPR016163">
    <property type="entry name" value="Ald_DH_C"/>
</dbReference>
<dbReference type="PROSITE" id="PS00070">
    <property type="entry name" value="ALDEHYDE_DEHYDR_CYS"/>
    <property type="match status" value="1"/>
</dbReference>
<comment type="caution">
    <text evidence="7">The sequence shown here is derived from an EMBL/GenBank/DDBJ whole genome shotgun (WGS) entry which is preliminary data.</text>
</comment>
<name>A0A8S1HT92_9PELO</name>
<dbReference type="PANTHER" id="PTHR11699">
    <property type="entry name" value="ALDEHYDE DEHYDROGENASE-RELATED"/>
    <property type="match status" value="1"/>
</dbReference>
<reference evidence="7" key="1">
    <citation type="submission" date="2020-10" db="EMBL/GenBank/DDBJ databases">
        <authorList>
            <person name="Kikuchi T."/>
        </authorList>
    </citation>
    <scope>NUCLEOTIDE SEQUENCE</scope>
    <source>
        <strain evidence="7">NKZ352</strain>
    </source>
</reference>
<feature type="domain" description="Teneurin-like YD-shell" evidence="6">
    <location>
        <begin position="30"/>
        <end position="685"/>
    </location>
</feature>
<dbReference type="SUPFAM" id="SSF53720">
    <property type="entry name" value="ALDH-like"/>
    <property type="match status" value="1"/>
</dbReference>
<evidence type="ECO:0000256" key="1">
    <source>
        <dbReference type="ARBA" id="ARBA00009986"/>
    </source>
</evidence>
<dbReference type="GO" id="GO:0016620">
    <property type="term" value="F:oxidoreductase activity, acting on the aldehyde or oxo group of donors, NAD or NADP as acceptor"/>
    <property type="evidence" value="ECO:0007669"/>
    <property type="project" value="InterPro"/>
</dbReference>
<dbReference type="InterPro" id="IPR016160">
    <property type="entry name" value="Ald_DH_CS_CYS"/>
</dbReference>
<dbReference type="OrthoDB" id="310895at2759"/>
<dbReference type="Gene3D" id="3.40.605.10">
    <property type="entry name" value="Aldehyde Dehydrogenase, Chain A, domain 1"/>
    <property type="match status" value="1"/>
</dbReference>
<evidence type="ECO:0000256" key="2">
    <source>
        <dbReference type="ARBA" id="ARBA00022737"/>
    </source>
</evidence>
<evidence type="ECO:0000313" key="8">
    <source>
        <dbReference type="Proteomes" id="UP000835052"/>
    </source>
</evidence>
<dbReference type="Proteomes" id="UP000835052">
    <property type="component" value="Unassembled WGS sequence"/>
</dbReference>
<dbReference type="EMBL" id="CAJGYM010000093">
    <property type="protein sequence ID" value="CAD6197401.1"/>
    <property type="molecule type" value="Genomic_DNA"/>
</dbReference>
<comment type="similarity">
    <text evidence="1">Belongs to the aldehyde dehydrogenase family.</text>
</comment>
<keyword evidence="8" id="KW-1185">Reference proteome</keyword>
<sequence length="1821" mass="203329">MGELYCGFGETRGDTTRLIAMDDGYSLVAMGLTSLLDSQTSPLHDEKALLKRRTTVPALSNPTRRSLTTRWDWRFVAKKNDSRRLAEINGVNMFSMKYDVSQNQDTLYGRNDEPLLIFDYSETGELRRVLDGTSDEDSYRLAEMNVTFDSLGRRSEVQWGKSKIQAAYDSQHRVVERNHEGAFVAQQFRYSKSQRHPSFVEQGGLKHSIKYDNHDRLKEITSPSGEVHTFSCISMGGGEWILKRRYAFANKPILFALDRSGKLKEAVTPDGLHHLVVQRDISSRVLQVFNDEEKTRVTRWRPTGEALCTSSPNYMTNSTLQGPLLAWFSVWKNSSQGVKTSSFSYEYDDLHRPTSIQVVADGIAVEPMKFSYDEKNGRLSALNGFTLLHEPSITRVSGNSILHEIFLDDHRRVVARKWMLGDVRVSLSIQRDSVGRPFASEWRMPNSDVILQSVTFDSFGRLATVENDSKKVTFTYNTDGRVVKVDDLTVEWHSSGVPKKVADTEYSVDENGWVTGRGNATFSYDALGRLVTAQTVMTLFQFQYDHLDRVISISKNDEHTSLLYGNPSSPRQLTHFVTSAGVATLFYDDDDAPFAVSIDGSYYALGIDEHNSLRFVLSEAGVLKVVKRDVLGKVVQDSKPDLWLPIGFLGGIEIAELCVTILDGRPLDNSLGRYLSYSVLSLSRLSFSSLTSSLDLFALEDHRNPYRVPSIPTDMPSWFGLTALSASLLPSETFGLPPDRTTTYRLLSSFPSRLHSFSHLNTILTSPLVDPQSKEMRPSDDVKWSVEDIGFSNLVIVSLNINKTFVNALPTLKEDEVKTLKSIIDGAQMINFRTWVSVQAIHLLSPSSMTSLSSSANSHFTLVASRESAELRSGKTRIVVHFSNDLNAVRKNLVDELRSRESAMVWRAERKRVQNGVISVFPWSDRQKRELLSKGSVTGVDIEMKKSHQIAVFPSSHSWRSSFCVVCEMGLSFRLILAFFLLEAFSIVSVFTKSSTNSRITERALLKEKLRRVLVDLVNDGSFQSTDVRDRFIDGVVESHEKIFLLGARQRAETASKFCRSLADRQFQPIQLLFRDAIVFGADRSIPSPLLNLTMLIPRRWFRVSNSRTHEDLVHLVSLTLSHKEISPFRQFVRVNLQGLWNPTKKLRGVALLLDNKWNNGHLLPRTLRARLEVHPEFEKPRFLTRNVCQSNLGMKQPCCLWPFSRRNLNETFKFHRCLGEVLPEEAISVLDPSLSRLLTPGGMTRLITAPEKTCRETSFRTARIDVDDAVLGKKSVLLNRLDATECDQRPATVKGSRHVVPAQQESTTTACAATRYQRPLEKFAMSFSVPKDLSHGLFFLQGRRTTVDSSDTFDVLEPRTGTVVAKCPKASAEHVDEAVRAAHEAQGEWGSMTALDRGKVLRKAAEIIRENLEEIAKWEVKTNGKPIYEARVDITSSADSFDFYGGIATAALQGVTKICSENRFAYTRREPLGVVGCIGAWNYPFQTCVWKVAPALAAGNCVVYKPSPFAPASPVLLGEILTAAGVPKSVFNVVQGEQATGVAICEHDLVRKLSFTGSVAGGLSVQRQGAKDNVKPVTLELGGKSEIIIFDDSDIESAVAAAMLANFLNQGQVCTNATRVFVQRGILEKFTEAVVKEANEKLKIGDPLKEDTRVGANINELHLNKILGYVESAKQEGGKVLRGGTRVHPEGVENGFYFDPAIITGLNDDSKAVREEIFGAVMIILPFETEEEVVKRANNTMYGLAAGVFSKNLGRCHRIATKLQAGTVFLNSYNDTEVNVPFGGFKNSGHGRENCVDTLKSYTQIKAIYVNAQDTTEHCF</sequence>
<evidence type="ECO:0000259" key="6">
    <source>
        <dbReference type="Pfam" id="PF25023"/>
    </source>
</evidence>
<proteinExistence type="inferred from homology"/>
<dbReference type="Pfam" id="PF25023">
    <property type="entry name" value="TEN_YD-shell"/>
    <property type="match status" value="1"/>
</dbReference>
<dbReference type="InterPro" id="IPR056823">
    <property type="entry name" value="TEN-like_YD-shell"/>
</dbReference>
<evidence type="ECO:0008006" key="9">
    <source>
        <dbReference type="Google" id="ProtNLM"/>
    </source>
</evidence>
<dbReference type="InterPro" id="IPR015590">
    <property type="entry name" value="Aldehyde_DH_dom"/>
</dbReference>
<gene>
    <name evidence="7" type="ORF">CAUJ_LOCUS13310</name>
</gene>